<evidence type="ECO:0000259" key="1">
    <source>
        <dbReference type="Pfam" id="PF12146"/>
    </source>
</evidence>
<dbReference type="Pfam" id="PF12146">
    <property type="entry name" value="Hydrolase_4"/>
    <property type="match status" value="1"/>
</dbReference>
<organism evidence="2 3">
    <name type="scientific">Saccharomonospora cyanea NA-134</name>
    <dbReference type="NCBI Taxonomy" id="882082"/>
    <lineage>
        <taxon>Bacteria</taxon>
        <taxon>Bacillati</taxon>
        <taxon>Actinomycetota</taxon>
        <taxon>Actinomycetes</taxon>
        <taxon>Pseudonocardiales</taxon>
        <taxon>Pseudonocardiaceae</taxon>
        <taxon>Saccharomonospora</taxon>
    </lineage>
</organism>
<dbReference type="eggNOG" id="COG1073">
    <property type="taxonomic scope" value="Bacteria"/>
</dbReference>
<dbReference type="InterPro" id="IPR029058">
    <property type="entry name" value="AB_hydrolase_fold"/>
</dbReference>
<gene>
    <name evidence="2" type="ORF">SaccyDRAFT_2002</name>
</gene>
<dbReference type="HOGENOM" id="CLU_081587_1_0_11"/>
<proteinExistence type="predicted"/>
<dbReference type="SUPFAM" id="SSF53474">
    <property type="entry name" value="alpha/beta-Hydrolases"/>
    <property type="match status" value="1"/>
</dbReference>
<dbReference type="InterPro" id="IPR022742">
    <property type="entry name" value="Hydrolase_4"/>
</dbReference>
<dbReference type="RefSeq" id="WP_005455800.1">
    <property type="nucleotide sequence ID" value="NZ_CM001440.1"/>
</dbReference>
<feature type="domain" description="Serine aminopeptidase S33" evidence="1">
    <location>
        <begin position="67"/>
        <end position="138"/>
    </location>
</feature>
<accession>H5XKP2</accession>
<protein>
    <recommendedName>
        <fullName evidence="1">Serine aminopeptidase S33 domain-containing protein</fullName>
    </recommendedName>
</protein>
<name>H5XKP2_9PSEU</name>
<dbReference type="EMBL" id="CM001440">
    <property type="protein sequence ID" value="EHR60896.1"/>
    <property type="molecule type" value="Genomic_DNA"/>
</dbReference>
<reference evidence="2 3" key="1">
    <citation type="submission" date="2011-11" db="EMBL/GenBank/DDBJ databases">
        <title>The Noncontiguous Finished sequence of Saccharomonospora cyanea NA-134.</title>
        <authorList>
            <consortium name="US DOE Joint Genome Institute"/>
            <person name="Lucas S."/>
            <person name="Han J."/>
            <person name="Lapidus A."/>
            <person name="Cheng J.-F."/>
            <person name="Goodwin L."/>
            <person name="Pitluck S."/>
            <person name="Peters L."/>
            <person name="Ovchinnikova G."/>
            <person name="Lu M."/>
            <person name="Detter J.C."/>
            <person name="Han C."/>
            <person name="Tapia R."/>
            <person name="Land M."/>
            <person name="Hauser L."/>
            <person name="Kyrpides N."/>
            <person name="Ivanova N."/>
            <person name="Pagani I."/>
            <person name="Brambilla E.-M."/>
            <person name="Klenk H.-P."/>
            <person name="Woyke T."/>
        </authorList>
    </citation>
    <scope>NUCLEOTIDE SEQUENCE [LARGE SCALE GENOMIC DNA]</scope>
    <source>
        <strain evidence="2 3">NA-134</strain>
    </source>
</reference>
<keyword evidence="3" id="KW-1185">Reference proteome</keyword>
<evidence type="ECO:0000313" key="3">
    <source>
        <dbReference type="Proteomes" id="UP000002791"/>
    </source>
</evidence>
<sequence length="235" mass="25577">MKPGVVARPSLTTLPPSAPRPRAVALVLHGGAEYGAAVVRPWRLAYLRMVPVAHAVRAAGARHGLEVRLLRNRVRGWNEPDRHPVEDARWALERIRAERPGLPVVLVGHSMGGRVALRVCDDEAVRGACAFAPWTPDAEPVEPVAGRTVVIAHGALDSVTSPGDSYRYAQRADAHAARLARFDVTAESHALLRRPALWNRLAAEFAVQTAGLVPQHGLLARAFAHDAPLRWRLLL</sequence>
<evidence type="ECO:0000313" key="2">
    <source>
        <dbReference type="EMBL" id="EHR60896.1"/>
    </source>
</evidence>
<dbReference type="Gene3D" id="3.40.50.1820">
    <property type="entry name" value="alpha/beta hydrolase"/>
    <property type="match status" value="1"/>
</dbReference>
<dbReference type="STRING" id="882082.SaccyDRAFT_2002"/>
<dbReference type="AlphaFoldDB" id="H5XKP2"/>
<dbReference type="Proteomes" id="UP000002791">
    <property type="component" value="Chromosome"/>
</dbReference>